<evidence type="ECO:0000313" key="3">
    <source>
        <dbReference type="EMBL" id="CDO99168.1"/>
    </source>
</evidence>
<dbReference type="Pfam" id="PF01852">
    <property type="entry name" value="START"/>
    <property type="match status" value="1"/>
</dbReference>
<evidence type="ECO:0000256" key="1">
    <source>
        <dbReference type="SAM" id="Phobius"/>
    </source>
</evidence>
<dbReference type="EMBL" id="HG739087">
    <property type="protein sequence ID" value="CDO99168.1"/>
    <property type="molecule type" value="Genomic_DNA"/>
</dbReference>
<evidence type="ECO:0000313" key="4">
    <source>
        <dbReference type="Proteomes" id="UP000295252"/>
    </source>
</evidence>
<dbReference type="PROSITE" id="PS50848">
    <property type="entry name" value="START"/>
    <property type="match status" value="1"/>
</dbReference>
<accession>A0A068TV14</accession>
<reference evidence="4" key="1">
    <citation type="journal article" date="2014" name="Science">
        <title>The coffee genome provides insight into the convergent evolution of caffeine biosynthesis.</title>
        <authorList>
            <person name="Denoeud F."/>
            <person name="Carretero-Paulet L."/>
            <person name="Dereeper A."/>
            <person name="Droc G."/>
            <person name="Guyot R."/>
            <person name="Pietrella M."/>
            <person name="Zheng C."/>
            <person name="Alberti A."/>
            <person name="Anthony F."/>
            <person name="Aprea G."/>
            <person name="Aury J.M."/>
            <person name="Bento P."/>
            <person name="Bernard M."/>
            <person name="Bocs S."/>
            <person name="Campa C."/>
            <person name="Cenci A."/>
            <person name="Combes M.C."/>
            <person name="Crouzillat D."/>
            <person name="Da Silva C."/>
            <person name="Daddiego L."/>
            <person name="De Bellis F."/>
            <person name="Dussert S."/>
            <person name="Garsmeur O."/>
            <person name="Gayraud T."/>
            <person name="Guignon V."/>
            <person name="Jahn K."/>
            <person name="Jamilloux V."/>
            <person name="Joet T."/>
            <person name="Labadie K."/>
            <person name="Lan T."/>
            <person name="Leclercq J."/>
            <person name="Lepelley M."/>
            <person name="Leroy T."/>
            <person name="Li L.T."/>
            <person name="Librado P."/>
            <person name="Lopez L."/>
            <person name="Munoz A."/>
            <person name="Noel B."/>
            <person name="Pallavicini A."/>
            <person name="Perrotta G."/>
            <person name="Poncet V."/>
            <person name="Pot D."/>
            <person name="Priyono X."/>
            <person name="Rigoreau M."/>
            <person name="Rouard M."/>
            <person name="Rozas J."/>
            <person name="Tranchant-Dubreuil C."/>
            <person name="VanBuren R."/>
            <person name="Zhang Q."/>
            <person name="Andrade A.C."/>
            <person name="Argout X."/>
            <person name="Bertrand B."/>
            <person name="de Kochko A."/>
            <person name="Graziosi G."/>
            <person name="Henry R.J."/>
            <person name="Jayarama X."/>
            <person name="Ming R."/>
            <person name="Nagai C."/>
            <person name="Rounsley S."/>
            <person name="Sankoff D."/>
            <person name="Giuliano G."/>
            <person name="Albert V.A."/>
            <person name="Wincker P."/>
            <person name="Lashermes P."/>
        </authorList>
    </citation>
    <scope>NUCLEOTIDE SEQUENCE [LARGE SCALE GENOMIC DNA]</scope>
    <source>
        <strain evidence="4">cv. DH200-94</strain>
    </source>
</reference>
<gene>
    <name evidence="3" type="ORF">GSCOC_T00026218001</name>
</gene>
<dbReference type="GO" id="GO:0005737">
    <property type="term" value="C:cytoplasm"/>
    <property type="evidence" value="ECO:0007669"/>
    <property type="project" value="UniProtKB-ARBA"/>
</dbReference>
<feature type="transmembrane region" description="Helical" evidence="1">
    <location>
        <begin position="21"/>
        <end position="43"/>
    </location>
</feature>
<dbReference type="CDD" id="cd08870">
    <property type="entry name" value="START_STARD2_7-like"/>
    <property type="match status" value="1"/>
</dbReference>
<keyword evidence="4" id="KW-1185">Reference proteome</keyword>
<evidence type="ECO:0000259" key="2">
    <source>
        <dbReference type="PROSITE" id="PS50848"/>
    </source>
</evidence>
<proteinExistence type="predicted"/>
<sequence length="453" mass="51447">MDVFNQTVRDMFRSQTVLETFVDVLLCLVPIWLAVTIGLFIGWSWRPRWTGLLFLGLRSKFRFAWTVPAGFGARQLWFAFTAFSAFSLTRKLLSKLHGRIRKDFSLASARVEQPAVDFPSLSAQTVEARSSSDDIRPTAGTLETDKNVVTENDLAHLLHLLDGKDGEMAWQSMMERSTPNLAYRAWRYEAETGPVVFRSKTVFEDATPDLVRDFFWDDEFRLKWDPMILSVEILEECPLNGTMIVRWTKKFPFFCSDREYIIGRRIWEAGGTYYCVTKGVPHSAVPRRDRPRRVDLYFSSWIIKPVHSLKGDGQLSACEVMLVHYEDMGIPRDVAKLGVRHGMWGTVKKLHAGLRAYQIARRSEESPSRCALMARITTRISSDEGAYALLEPNGKEEEKANRRDIQCHKNDGGIDWRWVAIGGAAVAVGLHTGFIGKVLLVAAGHRAGKRRGN</sequence>
<keyword evidence="1" id="KW-1133">Transmembrane helix</keyword>
<dbReference type="PANTHER" id="PTHR19308:SF9">
    <property type="entry name" value="OS07G0185200 PROTEIN"/>
    <property type="match status" value="1"/>
</dbReference>
<dbReference type="InterPro" id="IPR002913">
    <property type="entry name" value="START_lipid-bd_dom"/>
</dbReference>
<name>A0A068TV14_COFCA</name>
<dbReference type="Gramene" id="CDO99168">
    <property type="protein sequence ID" value="CDO99168"/>
    <property type="gene ID" value="GSCOC_T00026218001"/>
</dbReference>
<feature type="domain" description="START" evidence="2">
    <location>
        <begin position="170"/>
        <end position="359"/>
    </location>
</feature>
<dbReference type="OMA" id="ECPHNGT"/>
<dbReference type="AlphaFoldDB" id="A0A068TV14"/>
<dbReference type="STRING" id="49390.A0A068TV14"/>
<keyword evidence="1" id="KW-0812">Transmembrane</keyword>
<organism evidence="3 4">
    <name type="scientific">Coffea canephora</name>
    <name type="common">Robusta coffee</name>
    <dbReference type="NCBI Taxonomy" id="49390"/>
    <lineage>
        <taxon>Eukaryota</taxon>
        <taxon>Viridiplantae</taxon>
        <taxon>Streptophyta</taxon>
        <taxon>Embryophyta</taxon>
        <taxon>Tracheophyta</taxon>
        <taxon>Spermatophyta</taxon>
        <taxon>Magnoliopsida</taxon>
        <taxon>eudicotyledons</taxon>
        <taxon>Gunneridae</taxon>
        <taxon>Pentapetalae</taxon>
        <taxon>asterids</taxon>
        <taxon>lamiids</taxon>
        <taxon>Gentianales</taxon>
        <taxon>Rubiaceae</taxon>
        <taxon>Ixoroideae</taxon>
        <taxon>Gardenieae complex</taxon>
        <taxon>Bertiereae - Coffeeae clade</taxon>
        <taxon>Coffeeae</taxon>
        <taxon>Coffea</taxon>
    </lineage>
</organism>
<dbReference type="InParanoid" id="A0A068TV14"/>
<dbReference type="InterPro" id="IPR023393">
    <property type="entry name" value="START-like_dom_sf"/>
</dbReference>
<dbReference type="SUPFAM" id="SSF55961">
    <property type="entry name" value="Bet v1-like"/>
    <property type="match status" value="1"/>
</dbReference>
<dbReference type="Gene3D" id="3.30.530.20">
    <property type="match status" value="1"/>
</dbReference>
<dbReference type="PhylomeDB" id="A0A068TV14"/>
<dbReference type="Proteomes" id="UP000295252">
    <property type="component" value="Chromosome V"/>
</dbReference>
<protein>
    <recommendedName>
        <fullName evidence="2">START domain-containing protein</fullName>
    </recommendedName>
</protein>
<dbReference type="InterPro" id="IPR051213">
    <property type="entry name" value="START_lipid_transfer"/>
</dbReference>
<dbReference type="FunCoup" id="A0A068TV14">
    <property type="interactions" value="270"/>
</dbReference>
<dbReference type="PANTHER" id="PTHR19308">
    <property type="entry name" value="PHOSPHATIDYLCHOLINE TRANSFER PROTEIN"/>
    <property type="match status" value="1"/>
</dbReference>
<dbReference type="FunFam" id="3.30.530.20:FF:000006">
    <property type="entry name" value="StAR-related lipid transfer protein 7, mitochondrial"/>
    <property type="match status" value="1"/>
</dbReference>
<keyword evidence="1" id="KW-0472">Membrane</keyword>
<dbReference type="OrthoDB" id="1295045at2759"/>
<dbReference type="GO" id="GO:0008289">
    <property type="term" value="F:lipid binding"/>
    <property type="evidence" value="ECO:0007669"/>
    <property type="project" value="InterPro"/>
</dbReference>